<dbReference type="Proteomes" id="UP001319180">
    <property type="component" value="Unassembled WGS sequence"/>
</dbReference>
<feature type="transmembrane region" description="Helical" evidence="1">
    <location>
        <begin position="44"/>
        <end position="64"/>
    </location>
</feature>
<keyword evidence="3" id="KW-1185">Reference proteome</keyword>
<proteinExistence type="predicted"/>
<reference evidence="2 3" key="1">
    <citation type="submission" date="2021-05" db="EMBL/GenBank/DDBJ databases">
        <title>A Polyphasic approach of four new species of the genus Ohtaekwangia: Ohtaekwangia histidinii sp. nov., Ohtaekwangia cretensis sp. nov., Ohtaekwangia indiensis sp. nov., Ohtaekwangia reichenbachii sp. nov. from diverse environment.</title>
        <authorList>
            <person name="Octaviana S."/>
        </authorList>
    </citation>
    <scope>NUCLEOTIDE SEQUENCE [LARGE SCALE GENOMIC DNA]</scope>
    <source>
        <strain evidence="2 3">PWU37</strain>
    </source>
</reference>
<evidence type="ECO:0000313" key="2">
    <source>
        <dbReference type="EMBL" id="MBT1689452.1"/>
    </source>
</evidence>
<feature type="transmembrane region" description="Helical" evidence="1">
    <location>
        <begin position="143"/>
        <end position="165"/>
    </location>
</feature>
<sequence length="175" mass="20549">MISLPGLLIEHLISGAITLLWIFISCPSTFPKQEIQSFGIFLVPVAYILGMLIDCIAFVLTYWFKTKVVRKFAEYMHYRREENVFDLRKSQKVKALIEHQYKDIQNQMDMRSSRDRVARGMIVNAIGMLIFMPIATLPMALKVFVLSAAIATWFFHEYISHKFFLRIYDRMLKEI</sequence>
<evidence type="ECO:0000256" key="1">
    <source>
        <dbReference type="SAM" id="Phobius"/>
    </source>
</evidence>
<keyword evidence="1" id="KW-0812">Transmembrane</keyword>
<evidence type="ECO:0008006" key="4">
    <source>
        <dbReference type="Google" id="ProtNLM"/>
    </source>
</evidence>
<organism evidence="2 3">
    <name type="scientific">Dawidia soli</name>
    <dbReference type="NCBI Taxonomy" id="2782352"/>
    <lineage>
        <taxon>Bacteria</taxon>
        <taxon>Pseudomonadati</taxon>
        <taxon>Bacteroidota</taxon>
        <taxon>Cytophagia</taxon>
        <taxon>Cytophagales</taxon>
        <taxon>Chryseotaleaceae</taxon>
        <taxon>Dawidia</taxon>
    </lineage>
</organism>
<keyword evidence="1" id="KW-1133">Transmembrane helix</keyword>
<dbReference type="EMBL" id="JAHESC010000041">
    <property type="protein sequence ID" value="MBT1689452.1"/>
    <property type="molecule type" value="Genomic_DNA"/>
</dbReference>
<protein>
    <recommendedName>
        <fullName evidence="4">Glycosyl-4,4'-diaponeurosporenoate acyltransferase</fullName>
    </recommendedName>
</protein>
<dbReference type="AlphaFoldDB" id="A0AAP2GFF6"/>
<evidence type="ECO:0000313" key="3">
    <source>
        <dbReference type="Proteomes" id="UP001319180"/>
    </source>
</evidence>
<dbReference type="RefSeq" id="WP_254092675.1">
    <property type="nucleotide sequence ID" value="NZ_JAHESC010000041.1"/>
</dbReference>
<feature type="transmembrane region" description="Helical" evidence="1">
    <location>
        <begin position="7"/>
        <end position="24"/>
    </location>
</feature>
<gene>
    <name evidence="2" type="ORF">KK078_23000</name>
</gene>
<accession>A0AAP2GFF6</accession>
<comment type="caution">
    <text evidence="2">The sequence shown here is derived from an EMBL/GenBank/DDBJ whole genome shotgun (WGS) entry which is preliminary data.</text>
</comment>
<keyword evidence="1" id="KW-0472">Membrane</keyword>
<name>A0AAP2GFF6_9BACT</name>
<feature type="transmembrane region" description="Helical" evidence="1">
    <location>
        <begin position="117"/>
        <end position="137"/>
    </location>
</feature>